<dbReference type="EC" id="1.14.11.2" evidence="4"/>
<keyword evidence="5" id="KW-0812">Transmembrane</keyword>
<evidence type="ECO:0000313" key="18">
    <source>
        <dbReference type="Proteomes" id="UP000256970"/>
    </source>
</evidence>
<evidence type="ECO:0000256" key="10">
    <source>
        <dbReference type="ARBA" id="ARBA00023002"/>
    </source>
</evidence>
<evidence type="ECO:0000256" key="6">
    <source>
        <dbReference type="ARBA" id="ARBA00022723"/>
    </source>
</evidence>
<keyword evidence="6" id="KW-0479">Metal-binding</keyword>
<evidence type="ECO:0000256" key="14">
    <source>
        <dbReference type="ARBA" id="ARBA00049169"/>
    </source>
</evidence>
<dbReference type="Pfam" id="PF13640">
    <property type="entry name" value="2OG-FeII_Oxy_3"/>
    <property type="match status" value="1"/>
</dbReference>
<dbReference type="EMBL" id="FNXT01000689">
    <property type="protein sequence ID" value="SZX66172.1"/>
    <property type="molecule type" value="Genomic_DNA"/>
</dbReference>
<keyword evidence="9" id="KW-1133">Transmembrane helix</keyword>
<dbReference type="AlphaFoldDB" id="A0A383VN42"/>
<evidence type="ECO:0000256" key="4">
    <source>
        <dbReference type="ARBA" id="ARBA00012269"/>
    </source>
</evidence>
<evidence type="ECO:0000256" key="3">
    <source>
        <dbReference type="ARBA" id="ARBA00006511"/>
    </source>
</evidence>
<protein>
    <recommendedName>
        <fullName evidence="4">procollagen-proline 4-dioxygenase</fullName>
        <ecNumber evidence="4">1.14.11.2</ecNumber>
    </recommendedName>
</protein>
<evidence type="ECO:0000256" key="13">
    <source>
        <dbReference type="ARBA" id="ARBA00023180"/>
    </source>
</evidence>
<dbReference type="GO" id="GO:0031418">
    <property type="term" value="F:L-ascorbic acid binding"/>
    <property type="evidence" value="ECO:0007669"/>
    <property type="project" value="InterPro"/>
</dbReference>
<comment type="similarity">
    <text evidence="3">Belongs to the P4HA family.</text>
</comment>
<accession>A0A383VN42</accession>
<gene>
    <name evidence="17" type="ORF">BQ4739_LOCUS6611</name>
</gene>
<dbReference type="GO" id="GO:0004656">
    <property type="term" value="F:procollagen-proline 4-dioxygenase activity"/>
    <property type="evidence" value="ECO:0007669"/>
    <property type="project" value="UniProtKB-EC"/>
</dbReference>
<dbReference type="Proteomes" id="UP000256970">
    <property type="component" value="Unassembled WGS sequence"/>
</dbReference>
<evidence type="ECO:0000256" key="7">
    <source>
        <dbReference type="ARBA" id="ARBA00022964"/>
    </source>
</evidence>
<dbReference type="Gene3D" id="2.60.120.620">
    <property type="entry name" value="q2cbj1_9rhob like domain"/>
    <property type="match status" value="1"/>
</dbReference>
<dbReference type="GO" id="GO:0005506">
    <property type="term" value="F:iron ion binding"/>
    <property type="evidence" value="ECO:0007669"/>
    <property type="project" value="InterPro"/>
</dbReference>
<reference evidence="17 18" key="1">
    <citation type="submission" date="2016-10" db="EMBL/GenBank/DDBJ databases">
        <authorList>
            <person name="Cai Z."/>
        </authorList>
    </citation>
    <scope>NUCLEOTIDE SEQUENCE [LARGE SCALE GENOMIC DNA]</scope>
</reference>
<evidence type="ECO:0000259" key="16">
    <source>
        <dbReference type="PROSITE" id="PS51471"/>
    </source>
</evidence>
<comment type="cofactor">
    <cofactor evidence="1">
        <name>L-ascorbate</name>
        <dbReference type="ChEBI" id="CHEBI:38290"/>
    </cofactor>
</comment>
<evidence type="ECO:0000256" key="1">
    <source>
        <dbReference type="ARBA" id="ARBA00001961"/>
    </source>
</evidence>
<organism evidence="17 18">
    <name type="scientific">Tetradesmus obliquus</name>
    <name type="common">Green alga</name>
    <name type="synonym">Acutodesmus obliquus</name>
    <dbReference type="NCBI Taxonomy" id="3088"/>
    <lineage>
        <taxon>Eukaryota</taxon>
        <taxon>Viridiplantae</taxon>
        <taxon>Chlorophyta</taxon>
        <taxon>core chlorophytes</taxon>
        <taxon>Chlorophyceae</taxon>
        <taxon>CS clade</taxon>
        <taxon>Sphaeropleales</taxon>
        <taxon>Scenedesmaceae</taxon>
        <taxon>Tetradesmus</taxon>
    </lineage>
</organism>
<dbReference type="PANTHER" id="PTHR10869">
    <property type="entry name" value="PROLYL 4-HYDROXYLASE ALPHA SUBUNIT"/>
    <property type="match status" value="1"/>
</dbReference>
<sequence>MTLQQISSLSPDEDQPSARRESVDEEFIGWHGENFDPNETFGDTKGWIELLSWEPRAYLYHNFATEEEADHIINLAKPHMKKSEVVDSDTGKFKKTLDRTSSGHFLSRGQDEVVQRLEQRIAEWTKLPVVNGEPFHVLHYQEGEQYVEHWDYFHDAVNVQNGGQRVATALLYLSEVDQGGETVFPNSVEKPTEEQAAQLSACGKKGIAVKPRKGDCLLFWNLRPDGSSKELKSLHAGCPVCPDGNPDGRLKCDKWSVTKWIRVQEHKVWN</sequence>
<dbReference type="InterPro" id="IPR006620">
    <property type="entry name" value="Pro_4_hyd_alph"/>
</dbReference>
<dbReference type="InterPro" id="IPR044862">
    <property type="entry name" value="Pro_4_hyd_alph_FE2OG_OXY"/>
</dbReference>
<feature type="region of interest" description="Disordered" evidence="15">
    <location>
        <begin position="1"/>
        <end position="23"/>
    </location>
</feature>
<keyword evidence="18" id="KW-1185">Reference proteome</keyword>
<keyword evidence="12" id="KW-0472">Membrane</keyword>
<evidence type="ECO:0000256" key="12">
    <source>
        <dbReference type="ARBA" id="ARBA00023136"/>
    </source>
</evidence>
<dbReference type="PANTHER" id="PTHR10869:SF123">
    <property type="entry name" value="PROLYL 4-HYDROXYLASE 10-RELATED"/>
    <property type="match status" value="1"/>
</dbReference>
<evidence type="ECO:0000256" key="2">
    <source>
        <dbReference type="ARBA" id="ARBA00004648"/>
    </source>
</evidence>
<name>A0A383VN42_TETOB</name>
<dbReference type="SMART" id="SM00702">
    <property type="entry name" value="P4Hc"/>
    <property type="match status" value="1"/>
</dbReference>
<evidence type="ECO:0000313" key="17">
    <source>
        <dbReference type="EMBL" id="SZX66172.1"/>
    </source>
</evidence>
<dbReference type="InterPro" id="IPR045054">
    <property type="entry name" value="P4HA-like"/>
</dbReference>
<feature type="compositionally biased region" description="Polar residues" evidence="15">
    <location>
        <begin position="1"/>
        <end position="10"/>
    </location>
</feature>
<keyword evidence="7" id="KW-0223">Dioxygenase</keyword>
<proteinExistence type="inferred from homology"/>
<feature type="domain" description="Fe2OG dioxygenase" evidence="16">
    <location>
        <begin position="131"/>
        <end position="263"/>
    </location>
</feature>
<dbReference type="FunFam" id="2.60.120.620:FF:000002">
    <property type="entry name" value="Prolyl 4-hydroxylase 4"/>
    <property type="match status" value="1"/>
</dbReference>
<dbReference type="GO" id="GO:0005789">
    <property type="term" value="C:endoplasmic reticulum membrane"/>
    <property type="evidence" value="ECO:0007669"/>
    <property type="project" value="UniProtKB-SubCell"/>
</dbReference>
<comment type="catalytic activity">
    <reaction evidence="14">
        <text>L-prolyl-[collagen] + 2-oxoglutarate + O2 = trans-4-hydroxy-L-prolyl-[collagen] + succinate + CO2</text>
        <dbReference type="Rhea" id="RHEA:18945"/>
        <dbReference type="Rhea" id="RHEA-COMP:11676"/>
        <dbReference type="Rhea" id="RHEA-COMP:11680"/>
        <dbReference type="ChEBI" id="CHEBI:15379"/>
        <dbReference type="ChEBI" id="CHEBI:16526"/>
        <dbReference type="ChEBI" id="CHEBI:16810"/>
        <dbReference type="ChEBI" id="CHEBI:30031"/>
        <dbReference type="ChEBI" id="CHEBI:50342"/>
        <dbReference type="ChEBI" id="CHEBI:61965"/>
        <dbReference type="EC" id="1.14.11.2"/>
    </reaction>
</comment>
<dbReference type="InterPro" id="IPR005123">
    <property type="entry name" value="Oxoglu/Fe-dep_dioxygenase_dom"/>
</dbReference>
<keyword evidence="11" id="KW-0408">Iron</keyword>
<keyword evidence="10" id="KW-0560">Oxidoreductase</keyword>
<keyword evidence="13" id="KW-0325">Glycoprotein</keyword>
<evidence type="ECO:0000256" key="9">
    <source>
        <dbReference type="ARBA" id="ARBA00022989"/>
    </source>
</evidence>
<dbReference type="PROSITE" id="PS51471">
    <property type="entry name" value="FE2OG_OXY"/>
    <property type="match status" value="1"/>
</dbReference>
<dbReference type="STRING" id="3088.A0A383VN42"/>
<comment type="subcellular location">
    <subcellularLocation>
        <location evidence="2">Endoplasmic reticulum membrane</location>
        <topology evidence="2">Single-pass type II membrane protein</topology>
    </subcellularLocation>
</comment>
<keyword evidence="8" id="KW-0735">Signal-anchor</keyword>
<evidence type="ECO:0000256" key="8">
    <source>
        <dbReference type="ARBA" id="ARBA00022968"/>
    </source>
</evidence>
<evidence type="ECO:0000256" key="5">
    <source>
        <dbReference type="ARBA" id="ARBA00022692"/>
    </source>
</evidence>
<evidence type="ECO:0000256" key="15">
    <source>
        <dbReference type="SAM" id="MobiDB-lite"/>
    </source>
</evidence>
<evidence type="ECO:0000256" key="11">
    <source>
        <dbReference type="ARBA" id="ARBA00023004"/>
    </source>
</evidence>